<keyword evidence="3" id="KW-1185">Reference proteome</keyword>
<dbReference type="OrthoDB" id="448455at2759"/>
<reference evidence="2" key="1">
    <citation type="journal article" date="2021" name="Nat. Commun.">
        <title>Genetic determinants of endophytism in the Arabidopsis root mycobiome.</title>
        <authorList>
            <person name="Mesny F."/>
            <person name="Miyauchi S."/>
            <person name="Thiergart T."/>
            <person name="Pickel B."/>
            <person name="Atanasova L."/>
            <person name="Karlsson M."/>
            <person name="Huettel B."/>
            <person name="Barry K.W."/>
            <person name="Haridas S."/>
            <person name="Chen C."/>
            <person name="Bauer D."/>
            <person name="Andreopoulos W."/>
            <person name="Pangilinan J."/>
            <person name="LaButti K."/>
            <person name="Riley R."/>
            <person name="Lipzen A."/>
            <person name="Clum A."/>
            <person name="Drula E."/>
            <person name="Henrissat B."/>
            <person name="Kohler A."/>
            <person name="Grigoriev I.V."/>
            <person name="Martin F.M."/>
            <person name="Hacquard S."/>
        </authorList>
    </citation>
    <scope>NUCLEOTIDE SEQUENCE</scope>
    <source>
        <strain evidence="2">MPI-CAGE-AT-0147</strain>
    </source>
</reference>
<gene>
    <name evidence="2" type="ORF">EDB81DRAFT_884801</name>
</gene>
<comment type="caution">
    <text evidence="2">The sequence shown here is derived from an EMBL/GenBank/DDBJ whole genome shotgun (WGS) entry which is preliminary data.</text>
</comment>
<feature type="region of interest" description="Disordered" evidence="1">
    <location>
        <begin position="28"/>
        <end position="56"/>
    </location>
</feature>
<dbReference type="Proteomes" id="UP000738349">
    <property type="component" value="Unassembled WGS sequence"/>
</dbReference>
<evidence type="ECO:0000256" key="1">
    <source>
        <dbReference type="SAM" id="MobiDB-lite"/>
    </source>
</evidence>
<dbReference type="EMBL" id="JAGMUV010000010">
    <property type="protein sequence ID" value="KAH7141732.1"/>
    <property type="molecule type" value="Genomic_DNA"/>
</dbReference>
<accession>A0A9P9ERC7</accession>
<evidence type="ECO:0000313" key="3">
    <source>
        <dbReference type="Proteomes" id="UP000738349"/>
    </source>
</evidence>
<name>A0A9P9ERC7_9HYPO</name>
<feature type="region of interest" description="Disordered" evidence="1">
    <location>
        <begin position="369"/>
        <end position="442"/>
    </location>
</feature>
<evidence type="ECO:0000313" key="2">
    <source>
        <dbReference type="EMBL" id="KAH7141732.1"/>
    </source>
</evidence>
<proteinExistence type="predicted"/>
<sequence length="557" mass="62084">MDIECMEIYMRMAQIRITLAGVTRPNIEDAEPGAVGTDGIKSEGGSDAGDDEVGKSPAQKYDQWTMEALEMVAKAAKIASSLSESAMIGRKVQYIANAVWMFKAKAEIMRGDTSNTVAYCRRAVQTYAADKGPGHFGILPSLAEAKSWRKFLEVIKVMSGVGWLSSILCLDNYMHEIHSAAKATGEIEYILEQYRNAVLAAQCNGANESRLMVNWARFYRDVVGTLDATSKAKTLLNKVIDAKGSTHYSAASFLLSDILLEEFRGTTQLKKKVMAYSEMQDLVKRSQTVIPLAHMVRKMDAVEFQQGLERTFEGCVAALTDEAGWNDTLSLRVLARVLALVGLEKEAQIAATCQIYVLNMESFKRENDWRIMGPDEGDGAGKTKSRGGNDGEDAGKVEINDLPSNSLVAPASSESDKGEEQSEYGHEGSSADEPFPGPDDADGDLNWDTKFITCSDSNKLIWQWSKDHVYLSYYCTEVDLCQRCFDKRAERIAGKRNDDWRVCPEGHRHIQMPVQGWKGLAGGVMKIADTEVPFRDWLMEIKEKKWLDAWERFWSNE</sequence>
<dbReference type="AlphaFoldDB" id="A0A9P9ERC7"/>
<organism evidence="2 3">
    <name type="scientific">Dactylonectria macrodidyma</name>
    <dbReference type="NCBI Taxonomy" id="307937"/>
    <lineage>
        <taxon>Eukaryota</taxon>
        <taxon>Fungi</taxon>
        <taxon>Dikarya</taxon>
        <taxon>Ascomycota</taxon>
        <taxon>Pezizomycotina</taxon>
        <taxon>Sordariomycetes</taxon>
        <taxon>Hypocreomycetidae</taxon>
        <taxon>Hypocreales</taxon>
        <taxon>Nectriaceae</taxon>
        <taxon>Dactylonectria</taxon>
    </lineage>
</organism>
<protein>
    <submittedName>
        <fullName evidence="2">Uncharacterized protein</fullName>
    </submittedName>
</protein>
<feature type="compositionally biased region" description="Basic and acidic residues" evidence="1">
    <location>
        <begin position="414"/>
        <end position="426"/>
    </location>
</feature>
<feature type="compositionally biased region" description="Basic and acidic residues" evidence="1">
    <location>
        <begin position="387"/>
        <end position="399"/>
    </location>
</feature>